<dbReference type="PANTHER" id="PTHR30298">
    <property type="entry name" value="H REPEAT-ASSOCIATED PREDICTED TRANSPOSASE"/>
    <property type="match status" value="1"/>
</dbReference>
<evidence type="ECO:0000256" key="1">
    <source>
        <dbReference type="SAM" id="Phobius"/>
    </source>
</evidence>
<dbReference type="InterPro" id="IPR002559">
    <property type="entry name" value="Transposase_11"/>
</dbReference>
<dbReference type="KEGG" id="mpk:VL20_6342"/>
<evidence type="ECO:0000259" key="3">
    <source>
        <dbReference type="Pfam" id="PF13808"/>
    </source>
</evidence>
<accession>A0A0K1SAL7</accession>
<keyword evidence="5" id="KW-1185">Reference proteome</keyword>
<dbReference type="AlphaFoldDB" id="A0A0K1SAL7"/>
<dbReference type="GO" id="GO:0006313">
    <property type="term" value="P:DNA transposition"/>
    <property type="evidence" value="ECO:0007669"/>
    <property type="project" value="InterPro"/>
</dbReference>
<dbReference type="PANTHER" id="PTHR30298:SF0">
    <property type="entry name" value="PROTEIN YBFL-RELATED"/>
    <property type="match status" value="1"/>
</dbReference>
<proteinExistence type="predicted"/>
<dbReference type="Proteomes" id="UP000068167">
    <property type="component" value="Chromosome"/>
</dbReference>
<dbReference type="InterPro" id="IPR047647">
    <property type="entry name" value="ISAs1_transpos"/>
</dbReference>
<evidence type="ECO:0000313" key="4">
    <source>
        <dbReference type="EMBL" id="AKV71088.1"/>
    </source>
</evidence>
<organism evidence="4 5">
    <name type="scientific">Microcystis panniformis FACHB-1757</name>
    <dbReference type="NCBI Taxonomy" id="1638788"/>
    <lineage>
        <taxon>Bacteria</taxon>
        <taxon>Bacillati</taxon>
        <taxon>Cyanobacteriota</taxon>
        <taxon>Cyanophyceae</taxon>
        <taxon>Oscillatoriophycideae</taxon>
        <taxon>Chroococcales</taxon>
        <taxon>Microcystaceae</taxon>
        <taxon>Microcystis</taxon>
    </lineage>
</organism>
<dbReference type="Pfam" id="PF13808">
    <property type="entry name" value="DDE_Tnp_1_assoc"/>
    <property type="match status" value="1"/>
</dbReference>
<feature type="transmembrane region" description="Helical" evidence="1">
    <location>
        <begin position="34"/>
        <end position="52"/>
    </location>
</feature>
<evidence type="ECO:0000313" key="5">
    <source>
        <dbReference type="Proteomes" id="UP000068167"/>
    </source>
</evidence>
<gene>
    <name evidence="4" type="ORF">VL20_6342</name>
</gene>
<feature type="domain" description="H repeat-associated protein N-terminal" evidence="3">
    <location>
        <begin position="16"/>
        <end position="103"/>
    </location>
</feature>
<dbReference type="EMBL" id="CP011339">
    <property type="protein sequence ID" value="AKV71088.1"/>
    <property type="molecule type" value="Genomic_DNA"/>
</dbReference>
<protein>
    <submittedName>
        <fullName evidence="4">Mobile element protein</fullName>
    </submittedName>
</protein>
<keyword evidence="1" id="KW-1133">Transmembrane helix</keyword>
<reference evidence="4 5" key="1">
    <citation type="journal article" date="2016" name="Stand. Genomic Sci.">
        <title>Complete genome sequence and genomic characterization of Microcystis panniformis FACHB 1757 by third-generation sequencing.</title>
        <authorList>
            <person name="Zhang J.Y."/>
            <person name="Guan R."/>
            <person name="Zhang H.J."/>
            <person name="Li H."/>
            <person name="Xiao P."/>
            <person name="Yu G.L."/>
            <person name="Du L."/>
            <person name="Cao D.M."/>
            <person name="Zhu B.C."/>
            <person name="Li R.H."/>
            <person name="Lu Z.H."/>
        </authorList>
    </citation>
    <scope>NUCLEOTIDE SEQUENCE [LARGE SCALE GENOMIC DNA]</scope>
    <source>
        <strain evidence="4 5">FACHB-1757</strain>
    </source>
</reference>
<dbReference type="GO" id="GO:0004803">
    <property type="term" value="F:transposase activity"/>
    <property type="evidence" value="ECO:0007669"/>
    <property type="project" value="InterPro"/>
</dbReference>
<dbReference type="PATRIC" id="fig|1638788.3.peg.6369"/>
<dbReference type="Pfam" id="PF01609">
    <property type="entry name" value="DDE_Tnp_1"/>
    <property type="match status" value="1"/>
</dbReference>
<sequence length="259" mass="29854">MRSDRQLFKDMLSLIEKLKQVKDFRKDQGKRPPLWIVLVVIILGTMLGYSGYRELGELAKNNRHRLSKEFNIIPERVPSYSTIRRVMMGVDWQSLLKMFNEWALQEYGQRDDINWLGMDGKSLKNTLKNPNNEQQNFIMFVSLFSQESGLVLHLKRIENKKGSEINEGQAIIEDCSLQNKVFTGDALHCQKKTISLIAKSKNDYVITVKGNQKNLDQRIQDLSNSSKPESCFLEQDNSHGRKISREAQLFVGWVSGSVT</sequence>
<feature type="domain" description="Transposase IS4-like" evidence="2">
    <location>
        <begin position="129"/>
        <end position="226"/>
    </location>
</feature>
<keyword evidence="1" id="KW-0812">Transmembrane</keyword>
<dbReference type="GO" id="GO:0003677">
    <property type="term" value="F:DNA binding"/>
    <property type="evidence" value="ECO:0007669"/>
    <property type="project" value="InterPro"/>
</dbReference>
<evidence type="ECO:0000259" key="2">
    <source>
        <dbReference type="Pfam" id="PF01609"/>
    </source>
</evidence>
<dbReference type="InterPro" id="IPR051698">
    <property type="entry name" value="Transposase_11-like"/>
</dbReference>
<dbReference type="NCBIfam" id="NF033564">
    <property type="entry name" value="transpos_ISAs1"/>
    <property type="match status" value="1"/>
</dbReference>
<dbReference type="InterPro" id="IPR032806">
    <property type="entry name" value="YbfD_N"/>
</dbReference>
<name>A0A0K1SAL7_9CHRO</name>
<keyword evidence="1" id="KW-0472">Membrane</keyword>